<dbReference type="EMBL" id="QGKV02000832">
    <property type="protein sequence ID" value="KAF3542492.1"/>
    <property type="molecule type" value="Genomic_DNA"/>
</dbReference>
<evidence type="ECO:0000256" key="1">
    <source>
        <dbReference type="SAM" id="MobiDB-lite"/>
    </source>
</evidence>
<feature type="compositionally biased region" description="Polar residues" evidence="1">
    <location>
        <begin position="215"/>
        <end position="226"/>
    </location>
</feature>
<evidence type="ECO:0000313" key="2">
    <source>
        <dbReference type="EMBL" id="KAF3542492.1"/>
    </source>
</evidence>
<feature type="compositionally biased region" description="Polar residues" evidence="1">
    <location>
        <begin position="233"/>
        <end position="259"/>
    </location>
</feature>
<feature type="region of interest" description="Disordered" evidence="1">
    <location>
        <begin position="214"/>
        <end position="278"/>
    </location>
</feature>
<name>A0ABQ7BU41_BRACR</name>
<keyword evidence="3" id="KW-1185">Reference proteome</keyword>
<dbReference type="Proteomes" id="UP000266723">
    <property type="component" value="Unassembled WGS sequence"/>
</dbReference>
<gene>
    <name evidence="2" type="ORF">DY000_02005941</name>
</gene>
<sequence length="278" mass="31197">MSSFHSFGTSNNHTLTHVRHRDYGSLDDHSKNTLAFPCTTSENQRVAFRVDLSKPTAHLTHNQICSRQNTQDLRENDCRNPSNPKSRPISVNPPHTARQNSRQPSSPPVSDSRSFFDLQSTKHLTAGFTYKLERGSISTMSSFHSFGTANNHTLTHVRHRDYGSLDDHSKSTLAFPCTTSENQRVAFRVADRTLQSFKPPPPCIDRTNLRENVCRNPSNPKSQPISVNPPHTARQNSIQPSSPPVSDSRSFFDLQSTKHLTAGYGHRQESKIKKQGKG</sequence>
<proteinExistence type="predicted"/>
<protein>
    <recommendedName>
        <fullName evidence="4">DUF4005 domain-containing protein</fullName>
    </recommendedName>
</protein>
<evidence type="ECO:0008006" key="4">
    <source>
        <dbReference type="Google" id="ProtNLM"/>
    </source>
</evidence>
<accession>A0ABQ7BU41</accession>
<evidence type="ECO:0000313" key="3">
    <source>
        <dbReference type="Proteomes" id="UP000266723"/>
    </source>
</evidence>
<reference evidence="2 3" key="1">
    <citation type="journal article" date="2020" name="BMC Genomics">
        <title>Intraspecific diversification of the crop wild relative Brassica cretica Lam. using demographic model selection.</title>
        <authorList>
            <person name="Kioukis A."/>
            <person name="Michalopoulou V.A."/>
            <person name="Briers L."/>
            <person name="Pirintsos S."/>
            <person name="Studholme D.J."/>
            <person name="Pavlidis P."/>
            <person name="Sarris P.F."/>
        </authorList>
    </citation>
    <scope>NUCLEOTIDE SEQUENCE [LARGE SCALE GENOMIC DNA]</scope>
    <source>
        <strain evidence="3">cv. PFS-1207/04</strain>
    </source>
</reference>
<feature type="region of interest" description="Disordered" evidence="1">
    <location>
        <begin position="61"/>
        <end position="114"/>
    </location>
</feature>
<feature type="compositionally biased region" description="Polar residues" evidence="1">
    <location>
        <begin position="97"/>
        <end position="114"/>
    </location>
</feature>
<feature type="compositionally biased region" description="Polar residues" evidence="1">
    <location>
        <begin position="61"/>
        <end position="71"/>
    </location>
</feature>
<comment type="caution">
    <text evidence="2">The sequence shown here is derived from an EMBL/GenBank/DDBJ whole genome shotgun (WGS) entry which is preliminary data.</text>
</comment>
<organism evidence="2 3">
    <name type="scientific">Brassica cretica</name>
    <name type="common">Mustard</name>
    <dbReference type="NCBI Taxonomy" id="69181"/>
    <lineage>
        <taxon>Eukaryota</taxon>
        <taxon>Viridiplantae</taxon>
        <taxon>Streptophyta</taxon>
        <taxon>Embryophyta</taxon>
        <taxon>Tracheophyta</taxon>
        <taxon>Spermatophyta</taxon>
        <taxon>Magnoliopsida</taxon>
        <taxon>eudicotyledons</taxon>
        <taxon>Gunneridae</taxon>
        <taxon>Pentapetalae</taxon>
        <taxon>rosids</taxon>
        <taxon>malvids</taxon>
        <taxon>Brassicales</taxon>
        <taxon>Brassicaceae</taxon>
        <taxon>Brassiceae</taxon>
        <taxon>Brassica</taxon>
    </lineage>
</organism>